<protein>
    <submittedName>
        <fullName evidence="3">Uncharacterized protein</fullName>
    </submittedName>
</protein>
<keyword evidence="4" id="KW-1185">Reference proteome</keyword>
<keyword evidence="2" id="KW-0472">Membrane</keyword>
<accession>A0AAN8DQK6</accession>
<evidence type="ECO:0000256" key="2">
    <source>
        <dbReference type="SAM" id="Phobius"/>
    </source>
</evidence>
<name>A0AAN8DQK6_CHAGU</name>
<dbReference type="AlphaFoldDB" id="A0AAN8DQK6"/>
<comment type="caution">
    <text evidence="3">The sequence shown here is derived from an EMBL/GenBank/DDBJ whole genome shotgun (WGS) entry which is preliminary data.</text>
</comment>
<organism evidence="3 4">
    <name type="scientific">Champsocephalus gunnari</name>
    <name type="common">Mackerel icefish</name>
    <dbReference type="NCBI Taxonomy" id="52237"/>
    <lineage>
        <taxon>Eukaryota</taxon>
        <taxon>Metazoa</taxon>
        <taxon>Chordata</taxon>
        <taxon>Craniata</taxon>
        <taxon>Vertebrata</taxon>
        <taxon>Euteleostomi</taxon>
        <taxon>Actinopterygii</taxon>
        <taxon>Neopterygii</taxon>
        <taxon>Teleostei</taxon>
        <taxon>Neoteleostei</taxon>
        <taxon>Acanthomorphata</taxon>
        <taxon>Eupercaria</taxon>
        <taxon>Perciformes</taxon>
        <taxon>Notothenioidei</taxon>
        <taxon>Channichthyidae</taxon>
        <taxon>Champsocephalus</taxon>
    </lineage>
</organism>
<evidence type="ECO:0000256" key="1">
    <source>
        <dbReference type="SAM" id="MobiDB-lite"/>
    </source>
</evidence>
<keyword evidence="2" id="KW-1133">Transmembrane helix</keyword>
<keyword evidence="2" id="KW-0812">Transmembrane</keyword>
<dbReference type="Proteomes" id="UP001331515">
    <property type="component" value="Unassembled WGS sequence"/>
</dbReference>
<reference evidence="3 4" key="1">
    <citation type="journal article" date="2023" name="Mol. Biol. Evol.">
        <title>Genomics of Secondarily Temperate Adaptation in the Only Non-Antarctic Icefish.</title>
        <authorList>
            <person name="Rivera-Colon A.G."/>
            <person name="Rayamajhi N."/>
            <person name="Minhas B.F."/>
            <person name="Madrigal G."/>
            <person name="Bilyk K.T."/>
            <person name="Yoon V."/>
            <person name="Hune M."/>
            <person name="Gregory S."/>
            <person name="Cheng C.H.C."/>
            <person name="Catchen J.M."/>
        </authorList>
    </citation>
    <scope>NUCLEOTIDE SEQUENCE [LARGE SCALE GENOMIC DNA]</scope>
    <source>
        <tissue evidence="3">White muscle</tissue>
    </source>
</reference>
<evidence type="ECO:0000313" key="4">
    <source>
        <dbReference type="Proteomes" id="UP001331515"/>
    </source>
</evidence>
<proteinExistence type="predicted"/>
<feature type="transmembrane region" description="Helical" evidence="2">
    <location>
        <begin position="25"/>
        <end position="44"/>
    </location>
</feature>
<dbReference type="EMBL" id="JAURVH010001519">
    <property type="protein sequence ID" value="KAK5926495.1"/>
    <property type="molecule type" value="Genomic_DNA"/>
</dbReference>
<gene>
    <name evidence="3" type="ORF">CgunFtcFv8_022062</name>
</gene>
<sequence length="91" mass="10447">MSPSRGSSCPYLQESSSSGVNHRRSRTVCTIATIIFILLIVPRVRRWVCSRRRARRVERVPNNEYVYEVMTARGLRPALEQSSSSTYTVQE</sequence>
<feature type="region of interest" description="Disordered" evidence="1">
    <location>
        <begin position="1"/>
        <end position="23"/>
    </location>
</feature>
<evidence type="ECO:0000313" key="3">
    <source>
        <dbReference type="EMBL" id="KAK5926495.1"/>
    </source>
</evidence>